<dbReference type="AlphaFoldDB" id="A0AAN9F5E1"/>
<sequence length="139" mass="14278">MASFSLLFSAIIMFMTVIACNCPLALASLQNMHVSTISAAPTVLPGSPLASPTLSPDNEPLFPTPSGAAYAPSESSLPTIPSSPSPPNPDVFDNPGSESAFPPSVSIPAPAPASKGVSLPLYTVLHVAILAFCMMQLHM</sequence>
<comment type="caution">
    <text evidence="3">The sequence shown here is derived from an EMBL/GenBank/DDBJ whole genome shotgun (WGS) entry which is preliminary data.</text>
</comment>
<reference evidence="3 4" key="1">
    <citation type="submission" date="2024-01" db="EMBL/GenBank/DDBJ databases">
        <title>The genomes of 5 underutilized Papilionoideae crops provide insights into root nodulation and disease resistanc.</title>
        <authorList>
            <person name="Yuan L."/>
        </authorList>
    </citation>
    <scope>NUCLEOTIDE SEQUENCE [LARGE SCALE GENOMIC DNA]</scope>
    <source>
        <strain evidence="3">ZHUSHIDOU_FW_LH</strain>
        <tissue evidence="3">Leaf</tissue>
    </source>
</reference>
<organism evidence="3 4">
    <name type="scientific">Crotalaria pallida</name>
    <name type="common">Smooth rattlebox</name>
    <name type="synonym">Crotalaria striata</name>
    <dbReference type="NCBI Taxonomy" id="3830"/>
    <lineage>
        <taxon>Eukaryota</taxon>
        <taxon>Viridiplantae</taxon>
        <taxon>Streptophyta</taxon>
        <taxon>Embryophyta</taxon>
        <taxon>Tracheophyta</taxon>
        <taxon>Spermatophyta</taxon>
        <taxon>Magnoliopsida</taxon>
        <taxon>eudicotyledons</taxon>
        <taxon>Gunneridae</taxon>
        <taxon>Pentapetalae</taxon>
        <taxon>rosids</taxon>
        <taxon>fabids</taxon>
        <taxon>Fabales</taxon>
        <taxon>Fabaceae</taxon>
        <taxon>Papilionoideae</taxon>
        <taxon>50 kb inversion clade</taxon>
        <taxon>genistoids sensu lato</taxon>
        <taxon>core genistoids</taxon>
        <taxon>Crotalarieae</taxon>
        <taxon>Crotalaria</taxon>
    </lineage>
</organism>
<evidence type="ECO:0000313" key="3">
    <source>
        <dbReference type="EMBL" id="KAK7270227.1"/>
    </source>
</evidence>
<evidence type="ECO:0000256" key="2">
    <source>
        <dbReference type="SAM" id="SignalP"/>
    </source>
</evidence>
<evidence type="ECO:0000256" key="1">
    <source>
        <dbReference type="SAM" id="MobiDB-lite"/>
    </source>
</evidence>
<gene>
    <name evidence="3" type="ORF">RIF29_23222</name>
</gene>
<dbReference type="InterPro" id="IPR039346">
    <property type="entry name" value="AGP25/26"/>
</dbReference>
<proteinExistence type="predicted"/>
<protein>
    <recommendedName>
        <fullName evidence="5">Classical arabinogalactan protein 26-like</fullName>
    </recommendedName>
</protein>
<dbReference type="Proteomes" id="UP001372338">
    <property type="component" value="Unassembled WGS sequence"/>
</dbReference>
<feature type="chain" id="PRO_5042815341" description="Classical arabinogalactan protein 26-like" evidence="2">
    <location>
        <begin position="28"/>
        <end position="139"/>
    </location>
</feature>
<keyword evidence="4" id="KW-1185">Reference proteome</keyword>
<evidence type="ECO:0008006" key="5">
    <source>
        <dbReference type="Google" id="ProtNLM"/>
    </source>
</evidence>
<dbReference type="PANTHER" id="PTHR35725:SF4">
    <property type="entry name" value="CLASSICAL ARABINOGALACTAN PROTEIN 26"/>
    <property type="match status" value="1"/>
</dbReference>
<dbReference type="PANTHER" id="PTHR35725">
    <property type="entry name" value="CLASSICAL ARABINOGALACTAN PROTEIN 26"/>
    <property type="match status" value="1"/>
</dbReference>
<dbReference type="EMBL" id="JAYWIO010000004">
    <property type="protein sequence ID" value="KAK7270227.1"/>
    <property type="molecule type" value="Genomic_DNA"/>
</dbReference>
<keyword evidence="2" id="KW-0732">Signal</keyword>
<feature type="signal peptide" evidence="2">
    <location>
        <begin position="1"/>
        <end position="27"/>
    </location>
</feature>
<feature type="region of interest" description="Disordered" evidence="1">
    <location>
        <begin position="48"/>
        <end position="105"/>
    </location>
</feature>
<name>A0AAN9F5E1_CROPI</name>
<evidence type="ECO:0000313" key="4">
    <source>
        <dbReference type="Proteomes" id="UP001372338"/>
    </source>
</evidence>
<accession>A0AAN9F5E1</accession>